<organism evidence="2 3">
    <name type="scientific">Meganyctiphanes norvegica</name>
    <name type="common">Northern krill</name>
    <name type="synonym">Thysanopoda norvegica</name>
    <dbReference type="NCBI Taxonomy" id="48144"/>
    <lineage>
        <taxon>Eukaryota</taxon>
        <taxon>Metazoa</taxon>
        <taxon>Ecdysozoa</taxon>
        <taxon>Arthropoda</taxon>
        <taxon>Crustacea</taxon>
        <taxon>Multicrustacea</taxon>
        <taxon>Malacostraca</taxon>
        <taxon>Eumalacostraca</taxon>
        <taxon>Eucarida</taxon>
        <taxon>Euphausiacea</taxon>
        <taxon>Euphausiidae</taxon>
        <taxon>Meganyctiphanes</taxon>
    </lineage>
</organism>
<comment type="caution">
    <text evidence="2">The sequence shown here is derived from an EMBL/GenBank/DDBJ whole genome shotgun (WGS) entry which is preliminary data.</text>
</comment>
<feature type="domain" description="Ig-like" evidence="1">
    <location>
        <begin position="47"/>
        <end position="190"/>
    </location>
</feature>
<proteinExistence type="predicted"/>
<dbReference type="InterPro" id="IPR037448">
    <property type="entry name" value="Zig-8"/>
</dbReference>
<dbReference type="PROSITE" id="PS50835">
    <property type="entry name" value="IG_LIKE"/>
    <property type="match status" value="1"/>
</dbReference>
<evidence type="ECO:0000259" key="1">
    <source>
        <dbReference type="PROSITE" id="PS50835"/>
    </source>
</evidence>
<sequence>YSLEFTEPYNWQLVLISAELRDQGTYECQISTNPPKIRQVYLQVNVPRVEIYDGRGAPVKEHVHYEVGSSIDLQCVATHVADKDIIWSRSGMRIQHQPKAGISVLTAAEEAAFAAHVTEILPQEAVTTSLPPHLQRGEEGDDVSTSLVTEPAAELVMGDSVLWLRISKASVTDAGNYNCSAPEADVVTVRIYVLKD</sequence>
<evidence type="ECO:0000313" key="3">
    <source>
        <dbReference type="Proteomes" id="UP001497623"/>
    </source>
</evidence>
<dbReference type="InterPro" id="IPR036179">
    <property type="entry name" value="Ig-like_dom_sf"/>
</dbReference>
<dbReference type="PANTHER" id="PTHR23279:SF3">
    <property type="entry name" value="DEFECTIVE PROBOSCIS EXTENSION RESPONSE 18"/>
    <property type="match status" value="1"/>
</dbReference>
<protein>
    <recommendedName>
        <fullName evidence="1">Ig-like domain-containing protein</fullName>
    </recommendedName>
</protein>
<dbReference type="GO" id="GO:0032589">
    <property type="term" value="C:neuron projection membrane"/>
    <property type="evidence" value="ECO:0007669"/>
    <property type="project" value="TreeGrafter"/>
</dbReference>
<feature type="non-terminal residue" evidence="2">
    <location>
        <position position="196"/>
    </location>
</feature>
<accession>A0AAV2Q6N7</accession>
<keyword evidence="3" id="KW-1185">Reference proteome</keyword>
<dbReference type="Gene3D" id="2.60.40.10">
    <property type="entry name" value="Immunoglobulins"/>
    <property type="match status" value="2"/>
</dbReference>
<gene>
    <name evidence="2" type="ORF">MNOR_LOCUS9234</name>
</gene>
<dbReference type="InterPro" id="IPR013783">
    <property type="entry name" value="Ig-like_fold"/>
</dbReference>
<dbReference type="InterPro" id="IPR007110">
    <property type="entry name" value="Ig-like_dom"/>
</dbReference>
<dbReference type="PANTHER" id="PTHR23279">
    <property type="entry name" value="DEFECTIVE PROBOSCIS EXTENSION RESPONSE DPR -RELATED"/>
    <property type="match status" value="1"/>
</dbReference>
<name>A0AAV2Q6N7_MEGNR</name>
<feature type="non-terminal residue" evidence="2">
    <location>
        <position position="1"/>
    </location>
</feature>
<dbReference type="InterPro" id="IPR003599">
    <property type="entry name" value="Ig_sub"/>
</dbReference>
<dbReference type="SUPFAM" id="SSF48726">
    <property type="entry name" value="Immunoglobulin"/>
    <property type="match status" value="1"/>
</dbReference>
<dbReference type="Proteomes" id="UP001497623">
    <property type="component" value="Unassembled WGS sequence"/>
</dbReference>
<dbReference type="GO" id="GO:0050808">
    <property type="term" value="P:synapse organization"/>
    <property type="evidence" value="ECO:0007669"/>
    <property type="project" value="TreeGrafter"/>
</dbReference>
<dbReference type="AlphaFoldDB" id="A0AAV2Q6N7"/>
<reference evidence="2 3" key="1">
    <citation type="submission" date="2024-05" db="EMBL/GenBank/DDBJ databases">
        <authorList>
            <person name="Wallberg A."/>
        </authorList>
    </citation>
    <scope>NUCLEOTIDE SEQUENCE [LARGE SCALE GENOMIC DNA]</scope>
</reference>
<evidence type="ECO:0000313" key="2">
    <source>
        <dbReference type="EMBL" id="CAL4073747.1"/>
    </source>
</evidence>
<dbReference type="EMBL" id="CAXKWB010004431">
    <property type="protein sequence ID" value="CAL4073747.1"/>
    <property type="molecule type" value="Genomic_DNA"/>
</dbReference>
<dbReference type="SMART" id="SM00409">
    <property type="entry name" value="IG"/>
    <property type="match status" value="1"/>
</dbReference>